<evidence type="ECO:0000313" key="5">
    <source>
        <dbReference type="Proteomes" id="UP000001416"/>
    </source>
</evidence>
<accession>Q82TX1</accession>
<keyword evidence="1" id="KW-0472">Membrane</keyword>
<keyword evidence="1" id="KW-0812">Transmembrane</keyword>
<dbReference type="Pfam" id="PF13681">
    <property type="entry name" value="PilX"/>
    <property type="match status" value="1"/>
</dbReference>
<dbReference type="STRING" id="228410.NE1748"/>
<dbReference type="KEGG" id="neu:NE1748"/>
<evidence type="ECO:0000313" key="4">
    <source>
        <dbReference type="EMBL" id="CAD85659.1"/>
    </source>
</evidence>
<sequence>MDANFSADFSSKEDQFFKPQRAAAPAARHVSLTVKIRFLHNDPGKSLQTMPELAALAPRTKHHELRCSPLAAIENRVRRHFCTWVSRLLSPTLLVRHDLKSLAMTSQLTKTSKLLLQRMHATGFVTQQSTIIASCAAAQRSGTFITPSTGLLHTTGIRNDGYVIARQRGAVLVTGLIFLVILMLLGTTAMQGTLLEERMAGNLRDEMLAFQAAEAALRSGERFLEQVTLPEFNGKNGLYHHACSDEAVDEDIDESFLCTTTPDPVAEMKWNAGDSREIDVVAMDGVASQPRYFIEQLPSVPLMGDGGSAQQSGTSLNANMFRIVARGTGGTETAAILLQSTYRR</sequence>
<dbReference type="AlphaFoldDB" id="Q82TX1"/>
<keyword evidence="5" id="KW-1185">Reference proteome</keyword>
<evidence type="ECO:0008006" key="6">
    <source>
        <dbReference type="Google" id="ProtNLM"/>
    </source>
</evidence>
<feature type="domain" description="Type 4 fimbrial biogenesis protein PilX N-terminal" evidence="3">
    <location>
        <begin position="168"/>
        <end position="218"/>
    </location>
</feature>
<reference evidence="4 5" key="1">
    <citation type="journal article" date="2003" name="J. Bacteriol.">
        <title>Complete genome sequence of the ammonia-oxidizing bacterium and obligate chemolithoautotroph Nitrosomonas europaea.</title>
        <authorList>
            <person name="Chain P."/>
            <person name="Lamerdin J."/>
            <person name="Larimer F."/>
            <person name="Regala W."/>
            <person name="Land M."/>
            <person name="Hauser L."/>
            <person name="Hooper A."/>
            <person name="Klotz M."/>
            <person name="Norton J."/>
            <person name="Sayavedra-Soto L."/>
            <person name="Arciero D."/>
            <person name="Hommes N."/>
            <person name="Whittaker M."/>
            <person name="Arp D."/>
        </authorList>
    </citation>
    <scope>NUCLEOTIDE SEQUENCE [LARGE SCALE GENOMIC DNA]</scope>
    <source>
        <strain evidence="5">ATCC 19718 / CIP 103999 / KCTC 2705 / NBRC 14298</strain>
    </source>
</reference>
<dbReference type="InterPro" id="IPR025205">
    <property type="entry name" value="PilX/PilW_C"/>
</dbReference>
<dbReference type="RefSeq" id="WP_011112300.1">
    <property type="nucleotide sequence ID" value="NC_004757.1"/>
</dbReference>
<dbReference type="GeneID" id="87104908"/>
<keyword evidence="1" id="KW-1133">Transmembrane helix</keyword>
<name>Q82TX1_NITEU</name>
<dbReference type="Proteomes" id="UP000001416">
    <property type="component" value="Chromosome"/>
</dbReference>
<dbReference type="InterPro" id="IPR025746">
    <property type="entry name" value="PilX_N_dom"/>
</dbReference>
<evidence type="ECO:0000256" key="1">
    <source>
        <dbReference type="SAM" id="Phobius"/>
    </source>
</evidence>
<dbReference type="HOGENOM" id="CLU_806157_0_0_4"/>
<gene>
    <name evidence="4" type="ordered locus">NE1748</name>
</gene>
<evidence type="ECO:0000259" key="2">
    <source>
        <dbReference type="Pfam" id="PF13681"/>
    </source>
</evidence>
<protein>
    <recommendedName>
        <fullName evidence="6">Type IV pilus assembly protein PilX</fullName>
    </recommendedName>
</protein>
<dbReference type="eggNOG" id="COG4726">
    <property type="taxonomic scope" value="Bacteria"/>
</dbReference>
<evidence type="ECO:0000259" key="3">
    <source>
        <dbReference type="Pfam" id="PF14341"/>
    </source>
</evidence>
<feature type="domain" description="PilX/PilW C-terminal" evidence="2">
    <location>
        <begin position="259"/>
        <end position="344"/>
    </location>
</feature>
<feature type="transmembrane region" description="Helical" evidence="1">
    <location>
        <begin position="169"/>
        <end position="189"/>
    </location>
</feature>
<dbReference type="EMBL" id="AL954747">
    <property type="protein sequence ID" value="CAD85659.1"/>
    <property type="molecule type" value="Genomic_DNA"/>
</dbReference>
<dbReference type="Pfam" id="PF14341">
    <property type="entry name" value="PilX_N"/>
    <property type="match status" value="1"/>
</dbReference>
<organism evidence="4 5">
    <name type="scientific">Nitrosomonas europaea (strain ATCC 19718 / CIP 103999 / KCTC 2705 / NBRC 14298)</name>
    <dbReference type="NCBI Taxonomy" id="228410"/>
    <lineage>
        <taxon>Bacteria</taxon>
        <taxon>Pseudomonadati</taxon>
        <taxon>Pseudomonadota</taxon>
        <taxon>Betaproteobacteria</taxon>
        <taxon>Nitrosomonadales</taxon>
        <taxon>Nitrosomonadaceae</taxon>
        <taxon>Nitrosomonas</taxon>
    </lineage>
</organism>
<proteinExistence type="predicted"/>